<dbReference type="RefSeq" id="WP_345840473.1">
    <property type="nucleotide sequence ID" value="NZ_JBDIME010000014.1"/>
</dbReference>
<evidence type="ECO:0000256" key="6">
    <source>
        <dbReference type="ARBA" id="ARBA00023004"/>
    </source>
</evidence>
<accession>A0ABU9Y5T5</accession>
<keyword evidence="3" id="KW-1134">Transmembrane beta strand</keyword>
<comment type="similarity">
    <text evidence="11">Belongs to the TonB-dependent receptor family.</text>
</comment>
<keyword evidence="15" id="KW-1185">Reference proteome</keyword>
<evidence type="ECO:0000256" key="3">
    <source>
        <dbReference type="ARBA" id="ARBA00022452"/>
    </source>
</evidence>
<dbReference type="InterPro" id="IPR000531">
    <property type="entry name" value="Beta-barrel_TonB"/>
</dbReference>
<keyword evidence="6" id="KW-0408">Iron</keyword>
<keyword evidence="9 11" id="KW-0472">Membrane</keyword>
<evidence type="ECO:0000256" key="8">
    <source>
        <dbReference type="ARBA" id="ARBA00023077"/>
    </source>
</evidence>
<proteinExistence type="inferred from homology"/>
<evidence type="ECO:0000256" key="9">
    <source>
        <dbReference type="ARBA" id="ARBA00023136"/>
    </source>
</evidence>
<evidence type="ECO:0000256" key="2">
    <source>
        <dbReference type="ARBA" id="ARBA00022448"/>
    </source>
</evidence>
<keyword evidence="4" id="KW-0410">Iron transport</keyword>
<comment type="subcellular location">
    <subcellularLocation>
        <location evidence="1">Cell outer membrane</location>
        <topology evidence="1">Multi-pass membrane protein</topology>
    </subcellularLocation>
</comment>
<dbReference type="Pfam" id="PF07715">
    <property type="entry name" value="Plug"/>
    <property type="match status" value="1"/>
</dbReference>
<evidence type="ECO:0000259" key="12">
    <source>
        <dbReference type="Pfam" id="PF00593"/>
    </source>
</evidence>
<keyword evidence="7" id="KW-0406">Ion transport</keyword>
<evidence type="ECO:0000256" key="5">
    <source>
        <dbReference type="ARBA" id="ARBA00022692"/>
    </source>
</evidence>
<dbReference type="Gene3D" id="3.55.50.30">
    <property type="match status" value="1"/>
</dbReference>
<evidence type="ECO:0000256" key="11">
    <source>
        <dbReference type="RuleBase" id="RU003357"/>
    </source>
</evidence>
<protein>
    <submittedName>
        <fullName evidence="14">TonB-dependent receptor</fullName>
    </submittedName>
</protein>
<dbReference type="Gene3D" id="2.40.170.20">
    <property type="entry name" value="TonB-dependent receptor, beta-barrel domain"/>
    <property type="match status" value="1"/>
</dbReference>
<sequence>MPRWSGQGGDAMASDGLSRRGKAIRASVAALSLACAPAALLAADIRVSISATTLDIALTTLARQSGADIISTEPGLGRIPVKRLDGRMPVRTALDRLLAGTGYRAVAIDATSYRIVRAPAQRPVPRHHPAPQPAVSPQNDIIVTASKQAVALLRFPGSIVVAGGLSNRSAAGRPADMDDIARTMPVLQNTEFGPGRNKIFIRGIADSSFNGSTQSTASIYFGDVQLGYSGPEPSLNLYDIEQVEVMEGPQGTLYGAGAIGGIIRLTPHAVDLSKPGGSITGGITATSGGAAGGDLSAMVNLPLVDDRAGVRLVGYRVRDGGYIEDRERRLSNINRTDTVGGRIALRVDPGDGWNVDTGGLIQRIDAADAQYAEVGAGPLSRRSTLAQPFHNQLVLGRLVIHKKWNSGLELVSATGVVDMHSGDAYDATRAPGFFRPTIYENNDANLLLTHETRLSRSTPGGISWVAGFALLYDQDAQTRSLGPPGNPADIIGVTNVTKSLSAFAEATVPVSPSLSLTFGARVTTARTDGEPSTQPRAEDFVRGRSTRRFDPTAAASWLVAPGLALFARFQSGYRTGGIAVARGIGRVADFRSDSIKVGEVGLRMEREGPTGLTMSAGVSFAHWRDIQADLFNRRGQPYTTNLGNADIVGVEGIGDWVPVRGLHATFAFLYTSNSVDGPLAQSSVLANRHLPETPAFAGNAGLSYEWPVGESNLSVGASARYVGRSVLGTGDFLDVSQGRYTVIGLSCGWKWRNIDASLAADNLTNRKDNRFALGNPIILGTRDQTTPLRPLNVRAGVAISW</sequence>
<feature type="domain" description="TonB-dependent receptor-like beta-barrel" evidence="12">
    <location>
        <begin position="314"/>
        <end position="763"/>
    </location>
</feature>
<comment type="caution">
    <text evidence="14">The sequence shown here is derived from an EMBL/GenBank/DDBJ whole genome shotgun (WGS) entry which is preliminary data.</text>
</comment>
<dbReference type="PANTHER" id="PTHR32552:SF81">
    <property type="entry name" value="TONB-DEPENDENT OUTER MEMBRANE RECEPTOR"/>
    <property type="match status" value="1"/>
</dbReference>
<name>A0ABU9Y5T5_9SPHN</name>
<keyword evidence="8 11" id="KW-0798">TonB box</keyword>
<gene>
    <name evidence="14" type="ORF">ABC974_16015</name>
</gene>
<dbReference type="EMBL" id="JBDIME010000014">
    <property type="protein sequence ID" value="MEN2791141.1"/>
    <property type="molecule type" value="Genomic_DNA"/>
</dbReference>
<organism evidence="14 15">
    <name type="scientific">Sphingomonas oligophenolica</name>
    <dbReference type="NCBI Taxonomy" id="301154"/>
    <lineage>
        <taxon>Bacteria</taxon>
        <taxon>Pseudomonadati</taxon>
        <taxon>Pseudomonadota</taxon>
        <taxon>Alphaproteobacteria</taxon>
        <taxon>Sphingomonadales</taxon>
        <taxon>Sphingomonadaceae</taxon>
        <taxon>Sphingomonas</taxon>
    </lineage>
</organism>
<evidence type="ECO:0000313" key="14">
    <source>
        <dbReference type="EMBL" id="MEN2791141.1"/>
    </source>
</evidence>
<feature type="domain" description="TonB-dependent receptor plug" evidence="13">
    <location>
        <begin position="175"/>
        <end position="262"/>
    </location>
</feature>
<evidence type="ECO:0000256" key="7">
    <source>
        <dbReference type="ARBA" id="ARBA00023065"/>
    </source>
</evidence>
<evidence type="ECO:0000256" key="1">
    <source>
        <dbReference type="ARBA" id="ARBA00004571"/>
    </source>
</evidence>
<evidence type="ECO:0000313" key="15">
    <source>
        <dbReference type="Proteomes" id="UP001419910"/>
    </source>
</evidence>
<evidence type="ECO:0000259" key="13">
    <source>
        <dbReference type="Pfam" id="PF07715"/>
    </source>
</evidence>
<keyword evidence="14" id="KW-0675">Receptor</keyword>
<dbReference type="InterPro" id="IPR012910">
    <property type="entry name" value="Plug_dom"/>
</dbReference>
<dbReference type="InterPro" id="IPR036942">
    <property type="entry name" value="Beta-barrel_TonB_sf"/>
</dbReference>
<evidence type="ECO:0000256" key="4">
    <source>
        <dbReference type="ARBA" id="ARBA00022496"/>
    </source>
</evidence>
<keyword evidence="5" id="KW-0812">Transmembrane</keyword>
<keyword evidence="2" id="KW-0813">Transport</keyword>
<reference evidence="14 15" key="1">
    <citation type="submission" date="2024-05" db="EMBL/GenBank/DDBJ databases">
        <authorList>
            <person name="Liu Q."/>
            <person name="Xin Y.-H."/>
        </authorList>
    </citation>
    <scope>NUCLEOTIDE SEQUENCE [LARGE SCALE GENOMIC DNA]</scope>
    <source>
        <strain evidence="14 15">CGMCC 1.10181</strain>
    </source>
</reference>
<dbReference type="InterPro" id="IPR039426">
    <property type="entry name" value="TonB-dep_rcpt-like"/>
</dbReference>
<evidence type="ECO:0000256" key="10">
    <source>
        <dbReference type="ARBA" id="ARBA00023237"/>
    </source>
</evidence>
<keyword evidence="10" id="KW-0998">Cell outer membrane</keyword>
<dbReference type="Pfam" id="PF00593">
    <property type="entry name" value="TonB_dep_Rec_b-barrel"/>
    <property type="match status" value="1"/>
</dbReference>
<dbReference type="SUPFAM" id="SSF56935">
    <property type="entry name" value="Porins"/>
    <property type="match status" value="1"/>
</dbReference>
<dbReference type="Proteomes" id="UP001419910">
    <property type="component" value="Unassembled WGS sequence"/>
</dbReference>
<dbReference type="PANTHER" id="PTHR32552">
    <property type="entry name" value="FERRICHROME IRON RECEPTOR-RELATED"/>
    <property type="match status" value="1"/>
</dbReference>